<dbReference type="InterPro" id="IPR045516">
    <property type="entry name" value="DUF6477"/>
</dbReference>
<protein>
    <submittedName>
        <fullName evidence="1">Uncharacterized protein</fullName>
    </submittedName>
</protein>
<dbReference type="Pfam" id="PF20083">
    <property type="entry name" value="DUF6477"/>
    <property type="match status" value="1"/>
</dbReference>
<accession>A0ABW9Y9C0</accession>
<comment type="caution">
    <text evidence="1">The sequence shown here is derived from an EMBL/GenBank/DDBJ whole genome shotgun (WGS) entry which is preliminary data.</text>
</comment>
<gene>
    <name evidence="1" type="ORF">GU920_13855</name>
</gene>
<sequence>MPAGGGPRRPRLLMDAARHGLADYRRGRDLPRLIGGCPTSAQAIAELEAREEEAERARRAGSPAWSCVRHVEVLIALMAERALLAEGLAARTGMVAGGADLR</sequence>
<reference evidence="2" key="1">
    <citation type="submission" date="2020-01" db="EMBL/GenBank/DDBJ databases">
        <title>Sphingomonas sp. strain CSW-10.</title>
        <authorList>
            <person name="Chen W.-M."/>
        </authorList>
    </citation>
    <scope>NUCLEOTIDE SEQUENCE [LARGE SCALE GENOMIC DNA]</scope>
    <source>
        <strain evidence="2">CCP-1</strain>
    </source>
</reference>
<evidence type="ECO:0000313" key="2">
    <source>
        <dbReference type="Proteomes" id="UP001517376"/>
    </source>
</evidence>
<keyword evidence="2" id="KW-1185">Reference proteome</keyword>
<dbReference type="EMBL" id="JAAATW010000003">
    <property type="protein sequence ID" value="NBE08621.1"/>
    <property type="molecule type" value="Genomic_DNA"/>
</dbReference>
<name>A0ABW9Y9C0_9RHOB</name>
<proteinExistence type="predicted"/>
<organism evidence="1 2">
    <name type="scientific">Paragemmobacter ruber</name>
    <dbReference type="NCBI Taxonomy" id="1985673"/>
    <lineage>
        <taxon>Bacteria</taxon>
        <taxon>Pseudomonadati</taxon>
        <taxon>Pseudomonadota</taxon>
        <taxon>Alphaproteobacteria</taxon>
        <taxon>Rhodobacterales</taxon>
        <taxon>Paracoccaceae</taxon>
        <taxon>Paragemmobacter</taxon>
    </lineage>
</organism>
<evidence type="ECO:0000313" key="1">
    <source>
        <dbReference type="EMBL" id="NBE08621.1"/>
    </source>
</evidence>
<dbReference type="Proteomes" id="UP001517376">
    <property type="component" value="Unassembled WGS sequence"/>
</dbReference>